<dbReference type="STRING" id="564608.C1N800"/>
<evidence type="ECO:0000313" key="15">
    <source>
        <dbReference type="EMBL" id="EEH51805.1"/>
    </source>
</evidence>
<dbReference type="PANTHER" id="PTHR23063:SF2">
    <property type="entry name" value="GLYCEROL-3-PHOSPHATE ACYLTRANSFERASE 4, ISOFORM D-RELATED"/>
    <property type="match status" value="1"/>
</dbReference>
<keyword evidence="10" id="KW-0594">Phospholipid biosynthesis</keyword>
<dbReference type="RefSeq" id="XP_003064183.1">
    <property type="nucleotide sequence ID" value="XM_003064137.1"/>
</dbReference>
<name>C1N800_MICPC</name>
<evidence type="ECO:0000256" key="8">
    <source>
        <dbReference type="ARBA" id="ARBA00023098"/>
    </source>
</evidence>
<evidence type="ECO:0000256" key="6">
    <source>
        <dbReference type="ARBA" id="ARBA00022692"/>
    </source>
</evidence>
<keyword evidence="9 13" id="KW-0472">Membrane</keyword>
<keyword evidence="5" id="KW-0808">Transferase</keyword>
<dbReference type="OrthoDB" id="10051137at2759"/>
<feature type="transmembrane region" description="Helical" evidence="13">
    <location>
        <begin position="48"/>
        <end position="66"/>
    </location>
</feature>
<evidence type="ECO:0000256" key="4">
    <source>
        <dbReference type="ARBA" id="ARBA00022516"/>
    </source>
</evidence>
<evidence type="ECO:0000256" key="9">
    <source>
        <dbReference type="ARBA" id="ARBA00023136"/>
    </source>
</evidence>
<feature type="domain" description="Phospholipid/glycerol acyltransferase" evidence="14">
    <location>
        <begin position="134"/>
        <end position="245"/>
    </location>
</feature>
<evidence type="ECO:0000256" key="3">
    <source>
        <dbReference type="ARBA" id="ARBA00008655"/>
    </source>
</evidence>
<keyword evidence="12" id="KW-0012">Acyltransferase</keyword>
<evidence type="ECO:0000313" key="16">
    <source>
        <dbReference type="Proteomes" id="UP000001876"/>
    </source>
</evidence>
<dbReference type="GO" id="GO:0019432">
    <property type="term" value="P:triglyceride biosynthetic process"/>
    <property type="evidence" value="ECO:0007669"/>
    <property type="project" value="TreeGrafter"/>
</dbReference>
<dbReference type="GO" id="GO:0016020">
    <property type="term" value="C:membrane"/>
    <property type="evidence" value="ECO:0007669"/>
    <property type="project" value="UniProtKB-SubCell"/>
</dbReference>
<evidence type="ECO:0000256" key="1">
    <source>
        <dbReference type="ARBA" id="ARBA00004370"/>
    </source>
</evidence>
<dbReference type="eggNOG" id="KOG2898">
    <property type="taxonomic scope" value="Eukaryota"/>
</dbReference>
<evidence type="ECO:0000256" key="7">
    <source>
        <dbReference type="ARBA" id="ARBA00022989"/>
    </source>
</evidence>
<keyword evidence="7 13" id="KW-1133">Transmembrane helix</keyword>
<sequence>MRFTEGGNNAVLPRLLDASGVLEDAANAIVDDSFHRCFNYSENPAWNWNFYLFPTWVVGVIVRYFVLFPARFTVFMCSQFLFFSSFGVVHALFRGKTRAKFERKLVKMYAASYIVTWGGVIKYHGPKPNKRAGYVYVANHTSMIDYIILTQMTPFSAIAQQNKGWVGFLQNTAMDAIDCIRFNRTESKDREMVQRRLREHVRDPDRLPLLIFPEGTCVNNEYCVMFKRGAFDLGCKVVPIAIKYNKTFAETFWHSRRQSFTQHLMSLMSSWAVVADVWYMEPQEKRPGEDGIQFAERVRSMICQRAGIKPVPWDGMLKYFKPSPRMCEKRRAEIAASLVKLIQ</sequence>
<dbReference type="Proteomes" id="UP000001876">
    <property type="component" value="Unassembled WGS sequence"/>
</dbReference>
<protein>
    <submittedName>
        <fullName evidence="15">Predicted protein</fullName>
    </submittedName>
</protein>
<dbReference type="InterPro" id="IPR045252">
    <property type="entry name" value="LPCAT1-like"/>
</dbReference>
<comment type="similarity">
    <text evidence="3">Belongs to the 1-acyl-sn-glycerol-3-phosphate acyltransferase family.</text>
</comment>
<dbReference type="SMART" id="SM00563">
    <property type="entry name" value="PlsC"/>
    <property type="match status" value="1"/>
</dbReference>
<dbReference type="PANTHER" id="PTHR23063">
    <property type="entry name" value="PHOSPHOLIPID ACYLTRANSFERASE"/>
    <property type="match status" value="1"/>
</dbReference>
<evidence type="ECO:0000256" key="5">
    <source>
        <dbReference type="ARBA" id="ARBA00022679"/>
    </source>
</evidence>
<evidence type="ECO:0000259" key="14">
    <source>
        <dbReference type="SMART" id="SM00563"/>
    </source>
</evidence>
<dbReference type="CDD" id="cd07991">
    <property type="entry name" value="LPLAT_LPCAT1-like"/>
    <property type="match status" value="1"/>
</dbReference>
<dbReference type="SUPFAM" id="SSF69593">
    <property type="entry name" value="Glycerol-3-phosphate (1)-acyltransferase"/>
    <property type="match status" value="1"/>
</dbReference>
<feature type="transmembrane region" description="Helical" evidence="13">
    <location>
        <begin position="72"/>
        <end position="93"/>
    </location>
</feature>
<evidence type="ECO:0000256" key="11">
    <source>
        <dbReference type="ARBA" id="ARBA00023264"/>
    </source>
</evidence>
<accession>C1N800</accession>
<organism evidence="16">
    <name type="scientific">Micromonas pusilla (strain CCMP1545)</name>
    <name type="common">Picoplanktonic green alga</name>
    <dbReference type="NCBI Taxonomy" id="564608"/>
    <lineage>
        <taxon>Eukaryota</taxon>
        <taxon>Viridiplantae</taxon>
        <taxon>Chlorophyta</taxon>
        <taxon>Mamiellophyceae</taxon>
        <taxon>Mamiellales</taxon>
        <taxon>Mamiellaceae</taxon>
        <taxon>Micromonas</taxon>
    </lineage>
</organism>
<dbReference type="AlphaFoldDB" id="C1N800"/>
<dbReference type="Pfam" id="PF01553">
    <property type="entry name" value="Acyltransferase"/>
    <property type="match status" value="1"/>
</dbReference>
<dbReference type="GeneID" id="9689436"/>
<comment type="pathway">
    <text evidence="2">Lipid metabolism.</text>
</comment>
<dbReference type="GO" id="GO:0005783">
    <property type="term" value="C:endoplasmic reticulum"/>
    <property type="evidence" value="ECO:0007669"/>
    <property type="project" value="TreeGrafter"/>
</dbReference>
<keyword evidence="11" id="KW-1208">Phospholipid metabolism</keyword>
<evidence type="ECO:0000256" key="2">
    <source>
        <dbReference type="ARBA" id="ARBA00005189"/>
    </source>
</evidence>
<dbReference type="InterPro" id="IPR002123">
    <property type="entry name" value="Plipid/glycerol_acylTrfase"/>
</dbReference>
<gene>
    <name evidence="15" type="ORF">MICPUCDRAFT_36845</name>
</gene>
<dbReference type="OMA" id="ANHTTVM"/>
<evidence type="ECO:0000256" key="13">
    <source>
        <dbReference type="SAM" id="Phobius"/>
    </source>
</evidence>
<reference evidence="15 16" key="1">
    <citation type="journal article" date="2009" name="Science">
        <title>Green evolution and dynamic adaptations revealed by genomes of the marine picoeukaryotes Micromonas.</title>
        <authorList>
            <person name="Worden A.Z."/>
            <person name="Lee J.H."/>
            <person name="Mock T."/>
            <person name="Rouze P."/>
            <person name="Simmons M.P."/>
            <person name="Aerts A.L."/>
            <person name="Allen A.E."/>
            <person name="Cuvelier M.L."/>
            <person name="Derelle E."/>
            <person name="Everett M.V."/>
            <person name="Foulon E."/>
            <person name="Grimwood J."/>
            <person name="Gundlach H."/>
            <person name="Henrissat B."/>
            <person name="Napoli C."/>
            <person name="McDonald S.M."/>
            <person name="Parker M.S."/>
            <person name="Rombauts S."/>
            <person name="Salamov A."/>
            <person name="Von Dassow P."/>
            <person name="Badger J.H."/>
            <person name="Coutinho P.M."/>
            <person name="Demir E."/>
            <person name="Dubchak I."/>
            <person name="Gentemann C."/>
            <person name="Eikrem W."/>
            <person name="Gready J.E."/>
            <person name="John U."/>
            <person name="Lanier W."/>
            <person name="Lindquist E.A."/>
            <person name="Lucas S."/>
            <person name="Mayer K.F."/>
            <person name="Moreau H."/>
            <person name="Not F."/>
            <person name="Otillar R."/>
            <person name="Panaud O."/>
            <person name="Pangilinan J."/>
            <person name="Paulsen I."/>
            <person name="Piegu B."/>
            <person name="Poliakov A."/>
            <person name="Robbens S."/>
            <person name="Schmutz J."/>
            <person name="Toulza E."/>
            <person name="Wyss T."/>
            <person name="Zelensky A."/>
            <person name="Zhou K."/>
            <person name="Armbrust E.V."/>
            <person name="Bhattacharya D."/>
            <person name="Goodenough U.W."/>
            <person name="Van de Peer Y."/>
            <person name="Grigoriev I.V."/>
        </authorList>
    </citation>
    <scope>NUCLEOTIDE SEQUENCE [LARGE SCALE GENOMIC DNA]</scope>
    <source>
        <strain evidence="15 16">CCMP1545</strain>
    </source>
</reference>
<evidence type="ECO:0000256" key="10">
    <source>
        <dbReference type="ARBA" id="ARBA00023209"/>
    </source>
</evidence>
<proteinExistence type="inferred from homology"/>
<dbReference type="EMBL" id="GG663750">
    <property type="protein sequence ID" value="EEH51805.1"/>
    <property type="molecule type" value="Genomic_DNA"/>
</dbReference>
<comment type="subcellular location">
    <subcellularLocation>
        <location evidence="1">Membrane</location>
    </subcellularLocation>
</comment>
<dbReference type="KEGG" id="mpp:MICPUCDRAFT_36845"/>
<keyword evidence="16" id="KW-1185">Reference proteome</keyword>
<keyword evidence="6 13" id="KW-0812">Transmembrane</keyword>
<keyword evidence="4" id="KW-0444">Lipid biosynthesis</keyword>
<evidence type="ECO:0000256" key="12">
    <source>
        <dbReference type="ARBA" id="ARBA00023315"/>
    </source>
</evidence>
<dbReference type="GO" id="GO:0004366">
    <property type="term" value="F:glycerol-3-phosphate O-acyltransferase activity"/>
    <property type="evidence" value="ECO:0007669"/>
    <property type="project" value="TreeGrafter"/>
</dbReference>
<keyword evidence="8" id="KW-0443">Lipid metabolism</keyword>
<dbReference type="GO" id="GO:0008654">
    <property type="term" value="P:phospholipid biosynthetic process"/>
    <property type="evidence" value="ECO:0007669"/>
    <property type="project" value="UniProtKB-KW"/>
</dbReference>